<evidence type="ECO:0000313" key="18">
    <source>
        <dbReference type="Proteomes" id="UP000615003"/>
    </source>
</evidence>
<dbReference type="CDD" id="cd16916">
    <property type="entry name" value="HATPase_CheA-like"/>
    <property type="match status" value="1"/>
</dbReference>
<evidence type="ECO:0000313" key="17">
    <source>
        <dbReference type="EMBL" id="MBE0381555.1"/>
    </source>
</evidence>
<evidence type="ECO:0000256" key="4">
    <source>
        <dbReference type="ARBA" id="ARBA00022500"/>
    </source>
</evidence>
<comment type="catalytic activity">
    <reaction evidence="1">
        <text>ATP + protein L-histidine = ADP + protein N-phospho-L-histidine.</text>
        <dbReference type="EC" id="2.7.13.3"/>
    </reaction>
</comment>
<dbReference type="Pfam" id="PF02895">
    <property type="entry name" value="H-kinase_dim"/>
    <property type="match status" value="1"/>
</dbReference>
<keyword evidence="4" id="KW-0145">Chemotaxis</keyword>
<dbReference type="PRINTS" id="PR00344">
    <property type="entry name" value="BCTRLSENSOR"/>
</dbReference>
<evidence type="ECO:0000259" key="16">
    <source>
        <dbReference type="PROSITE" id="PS50894"/>
    </source>
</evidence>
<evidence type="ECO:0000256" key="1">
    <source>
        <dbReference type="ARBA" id="ARBA00000085"/>
    </source>
</evidence>
<evidence type="ECO:0000256" key="12">
    <source>
        <dbReference type="PROSITE-ProRule" id="PRU00110"/>
    </source>
</evidence>
<dbReference type="SUPFAM" id="SSF55874">
    <property type="entry name" value="ATPase domain of HSP90 chaperone/DNA topoisomerase II/histidine kinase"/>
    <property type="match status" value="1"/>
</dbReference>
<keyword evidence="7" id="KW-0547">Nucleotide-binding</keyword>
<dbReference type="Proteomes" id="UP000615003">
    <property type="component" value="Unassembled WGS sequence"/>
</dbReference>
<gene>
    <name evidence="17" type="primary">cheA</name>
    <name evidence="17" type="ORF">PCARR_a3342</name>
</gene>
<dbReference type="SUPFAM" id="SSF50341">
    <property type="entry name" value="CheW-like"/>
    <property type="match status" value="1"/>
</dbReference>
<dbReference type="CDD" id="cd00088">
    <property type="entry name" value="HPT"/>
    <property type="match status" value="1"/>
</dbReference>
<dbReference type="InterPro" id="IPR036097">
    <property type="entry name" value="HisK_dim/P_sf"/>
</dbReference>
<evidence type="ECO:0000256" key="6">
    <source>
        <dbReference type="ARBA" id="ARBA00022679"/>
    </source>
</evidence>
<feature type="region of interest" description="Disordered" evidence="13">
    <location>
        <begin position="259"/>
        <end position="291"/>
    </location>
</feature>
<evidence type="ECO:0000256" key="3">
    <source>
        <dbReference type="ARBA" id="ARBA00021495"/>
    </source>
</evidence>
<dbReference type="RefSeq" id="WP_131692327.1">
    <property type="nucleotide sequence ID" value="NZ_AQGW01000015.1"/>
</dbReference>
<dbReference type="PROSITE" id="PS50851">
    <property type="entry name" value="CHEW"/>
    <property type="match status" value="1"/>
</dbReference>
<dbReference type="InterPro" id="IPR002545">
    <property type="entry name" value="CheW-lke_dom"/>
</dbReference>
<feature type="domain" description="CheW-like" evidence="15">
    <location>
        <begin position="543"/>
        <end position="678"/>
    </location>
</feature>
<dbReference type="InterPro" id="IPR004105">
    <property type="entry name" value="CheA-like_dim"/>
</dbReference>
<dbReference type="SMART" id="SM00073">
    <property type="entry name" value="HPT"/>
    <property type="match status" value="1"/>
</dbReference>
<dbReference type="SUPFAM" id="SSF47226">
    <property type="entry name" value="Histidine-containing phosphotransfer domain, HPT domain"/>
    <property type="match status" value="1"/>
</dbReference>
<feature type="domain" description="HPt" evidence="16">
    <location>
        <begin position="1"/>
        <end position="105"/>
    </location>
</feature>
<evidence type="ECO:0000256" key="10">
    <source>
        <dbReference type="ARBA" id="ARBA00023012"/>
    </source>
</evidence>
<dbReference type="InterPro" id="IPR036061">
    <property type="entry name" value="CheW-like_dom_sf"/>
</dbReference>
<organism evidence="17 18">
    <name type="scientific">Pseudoalteromonas carrageenovora IAM 12662</name>
    <dbReference type="NCBI Taxonomy" id="1314868"/>
    <lineage>
        <taxon>Bacteria</taxon>
        <taxon>Pseudomonadati</taxon>
        <taxon>Pseudomonadota</taxon>
        <taxon>Gammaproteobacteria</taxon>
        <taxon>Alteromonadales</taxon>
        <taxon>Pseudoalteromonadaceae</taxon>
        <taxon>Pseudoalteromonas</taxon>
    </lineage>
</organism>
<evidence type="ECO:0000256" key="11">
    <source>
        <dbReference type="ARBA" id="ARBA00035100"/>
    </source>
</evidence>
<dbReference type="SMART" id="SM00387">
    <property type="entry name" value="HATPase_c"/>
    <property type="match status" value="1"/>
</dbReference>
<dbReference type="SUPFAM" id="SSF47384">
    <property type="entry name" value="Homodimeric domain of signal transducing histidine kinase"/>
    <property type="match status" value="1"/>
</dbReference>
<dbReference type="InterPro" id="IPR037006">
    <property type="entry name" value="CheA-like_homodim_sf"/>
</dbReference>
<evidence type="ECO:0000256" key="2">
    <source>
        <dbReference type="ARBA" id="ARBA00012438"/>
    </source>
</evidence>
<dbReference type="Pfam" id="PF01584">
    <property type="entry name" value="CheW"/>
    <property type="match status" value="1"/>
</dbReference>
<accession>A0ABR9ENE7</accession>
<evidence type="ECO:0000256" key="7">
    <source>
        <dbReference type="ARBA" id="ARBA00022741"/>
    </source>
</evidence>
<dbReference type="EMBL" id="AQGW01000015">
    <property type="protein sequence ID" value="MBE0381555.1"/>
    <property type="molecule type" value="Genomic_DNA"/>
</dbReference>
<dbReference type="InterPro" id="IPR051315">
    <property type="entry name" value="Bact_Chemotaxis_CheA"/>
</dbReference>
<comment type="caution">
    <text evidence="17">The sequence shown here is derived from an EMBL/GenBank/DDBJ whole genome shotgun (WGS) entry which is preliminary data.</text>
</comment>
<keyword evidence="6" id="KW-0808">Transferase</keyword>
<dbReference type="EC" id="2.7.13.3" evidence="2"/>
<evidence type="ECO:0000256" key="8">
    <source>
        <dbReference type="ARBA" id="ARBA00022777"/>
    </source>
</evidence>
<keyword evidence="10" id="KW-0902">Two-component regulatory system</keyword>
<dbReference type="Gene3D" id="3.30.565.10">
    <property type="entry name" value="Histidine kinase-like ATPase, C-terminal domain"/>
    <property type="match status" value="1"/>
</dbReference>
<dbReference type="SMART" id="SM00260">
    <property type="entry name" value="CheW"/>
    <property type="match status" value="1"/>
</dbReference>
<feature type="domain" description="Histidine kinase" evidence="14">
    <location>
        <begin position="338"/>
        <end position="541"/>
    </location>
</feature>
<proteinExistence type="predicted"/>
<protein>
    <recommendedName>
        <fullName evidence="3">Chemotaxis protein CheA</fullName>
        <ecNumber evidence="2">2.7.13.3</ecNumber>
    </recommendedName>
</protein>
<dbReference type="InterPro" id="IPR004358">
    <property type="entry name" value="Sig_transdc_His_kin-like_C"/>
</dbReference>
<dbReference type="InterPro" id="IPR008207">
    <property type="entry name" value="Sig_transdc_His_kin_Hpt_dom"/>
</dbReference>
<dbReference type="Gene3D" id="1.20.120.160">
    <property type="entry name" value="HPT domain"/>
    <property type="match status" value="1"/>
</dbReference>
<dbReference type="PROSITE" id="PS50894">
    <property type="entry name" value="HPT"/>
    <property type="match status" value="1"/>
</dbReference>
<evidence type="ECO:0000259" key="14">
    <source>
        <dbReference type="PROSITE" id="PS50109"/>
    </source>
</evidence>
<evidence type="ECO:0000259" key="15">
    <source>
        <dbReference type="PROSITE" id="PS50851"/>
    </source>
</evidence>
<dbReference type="Pfam" id="PF01627">
    <property type="entry name" value="Hpt"/>
    <property type="match status" value="1"/>
</dbReference>
<keyword evidence="5 12" id="KW-0597">Phosphoprotein</keyword>
<feature type="modified residue" description="Phosphohistidine" evidence="12">
    <location>
        <position position="48"/>
    </location>
</feature>
<dbReference type="SMART" id="SM01231">
    <property type="entry name" value="H-kinase_dim"/>
    <property type="match status" value="1"/>
</dbReference>
<feature type="compositionally biased region" description="Low complexity" evidence="13">
    <location>
        <begin position="264"/>
        <end position="279"/>
    </location>
</feature>
<sequence>MSIDLSQFFEVFFEESFEGLDTMEAELLNLVPGEEDLETINTIFRAAHSIKGGSGTFGFTSVADFTHVLETLLDQIRQGERELSTEHVNLLLKAVDCLRGLLAALQSEQEPDLNEANALRLQFEQVLEINSDAEASVQLAGAKDTGSNTYQIDFKPYQHLFKTGNEPLFMISELAELGELETHVFYDEVPDITELSSDECFLHWRFFLNTAKDKKAINEIFEWVEDDADISIELCGGLFTNDSQNNDVKHSVVSDECTLKNEESSTTQPAATPAKPKAQSNDKKPVTTPESTSIRVGIDKVDSLINMVGELVITQAMLNQLSEQEITPATITSLQEGLAQLAHNTRDLQENVMRIRMLPINFVFSRFPRLVRDIAQKLNKQVELKLIGEQTELDKTVMEKISDPMVHLVRNSLDHGLETVEQRVAAGKDPVGTVTLNAFHQGGNIVIEIMDDGQGLNTKKIREKAIANELITADSILSDDEVNELIFMPGFSTMDEVSDLSGRGVGMDVVKRNIQSLNGSVEVTSAPGVGSTFTIRLPLTLAILDGQLVKVAKHTYIIPLISIVESLQIDITKVSRVGKNLDVLRLRDEYIPILRLYDIFNHQNAIESLDKTLLVVVETDNQKVGLLVDDLLSQQQVVIKSLEANYHKVDGVSGATILGDGRVSLIVDISGLIKLSGLKKPGSQELIIDQHIAVEAQ</sequence>
<dbReference type="PANTHER" id="PTHR43395:SF10">
    <property type="entry name" value="CHEMOTAXIS PROTEIN CHEA"/>
    <property type="match status" value="1"/>
</dbReference>
<evidence type="ECO:0000256" key="13">
    <source>
        <dbReference type="SAM" id="MobiDB-lite"/>
    </source>
</evidence>
<keyword evidence="9" id="KW-0067">ATP-binding</keyword>
<comment type="function">
    <text evidence="11">Involved in the transmission of sensory signals from the chemoreceptors to the flagellar motors. CheA is autophosphorylated; it can transfer its phosphate group to either CheB or CheY.</text>
</comment>
<dbReference type="Pfam" id="PF02518">
    <property type="entry name" value="HATPase_c"/>
    <property type="match status" value="1"/>
</dbReference>
<dbReference type="InterPro" id="IPR005467">
    <property type="entry name" value="His_kinase_dom"/>
</dbReference>
<evidence type="ECO:0000256" key="5">
    <source>
        <dbReference type="ARBA" id="ARBA00022553"/>
    </source>
</evidence>
<keyword evidence="18" id="KW-1185">Reference proteome</keyword>
<dbReference type="InterPro" id="IPR003594">
    <property type="entry name" value="HATPase_dom"/>
</dbReference>
<dbReference type="InterPro" id="IPR036641">
    <property type="entry name" value="HPT_dom_sf"/>
</dbReference>
<keyword evidence="8 17" id="KW-0418">Kinase</keyword>
<dbReference type="PANTHER" id="PTHR43395">
    <property type="entry name" value="SENSOR HISTIDINE KINASE CHEA"/>
    <property type="match status" value="1"/>
</dbReference>
<dbReference type="InterPro" id="IPR036890">
    <property type="entry name" value="HATPase_C_sf"/>
</dbReference>
<evidence type="ECO:0000256" key="9">
    <source>
        <dbReference type="ARBA" id="ARBA00022840"/>
    </source>
</evidence>
<dbReference type="GO" id="GO:0016301">
    <property type="term" value="F:kinase activity"/>
    <property type="evidence" value="ECO:0007669"/>
    <property type="project" value="UniProtKB-KW"/>
</dbReference>
<dbReference type="Gene3D" id="2.30.30.40">
    <property type="entry name" value="SH3 Domains"/>
    <property type="match status" value="1"/>
</dbReference>
<dbReference type="PROSITE" id="PS50109">
    <property type="entry name" value="HIS_KIN"/>
    <property type="match status" value="1"/>
</dbReference>
<name>A0ABR9ENE7_PSEVC</name>
<reference evidence="17 18" key="1">
    <citation type="submission" date="2015-06" db="EMBL/GenBank/DDBJ databases">
        <title>Genome sequence of Pseudoalteromonas carrageenovora.</title>
        <authorList>
            <person name="Xie B.-B."/>
            <person name="Rong J.-C."/>
            <person name="Qin Q.-L."/>
            <person name="Zhang Y.-Z."/>
        </authorList>
    </citation>
    <scope>NUCLEOTIDE SEQUENCE [LARGE SCALE GENOMIC DNA]</scope>
    <source>
        <strain evidence="17 18">IAM 12662</strain>
    </source>
</reference>
<dbReference type="CDD" id="cd00731">
    <property type="entry name" value="CheA_reg"/>
    <property type="match status" value="1"/>
</dbReference>
<dbReference type="Gene3D" id="1.10.287.560">
    <property type="entry name" value="Histidine kinase CheA-like, homodimeric domain"/>
    <property type="match status" value="1"/>
</dbReference>